<protein>
    <submittedName>
        <fullName evidence="3">Uncharacterized protein</fullName>
    </submittedName>
</protein>
<dbReference type="AlphaFoldDB" id="A0A0C3GL17"/>
<feature type="region of interest" description="Disordered" evidence="2">
    <location>
        <begin position="450"/>
        <end position="471"/>
    </location>
</feature>
<keyword evidence="1" id="KW-0175">Coiled coil</keyword>
<sequence>METLWGSKVTRSQLQQSISNLKRLDELPEIPRENLPNLNTDPRRHLSVAREMEITCNLAFLSAISDDSLKIMAVCVEEHWNGKGITIRVASNTGDLESVTRGLAKLARELEHAAQRVRLKLDDIDATFREVVSLDFHRILSRLRSRHAKCTRKIAGKRPLIEQLHDAIYTRSIKVTASIKEGRSKARELQSLFARLESIPDINAGMIEAQELVGMIVRRLHAFSLNTNLGRALQTSMLDPSLKAHLPEAIGKVGRYYSATFELVCAARHRICRLFESIDVEPFQIQMPASFPQHLKVHAEIQLLFFYEAHPGQPRPRFICSSKSACYMCNLFFSLHGGFYLPRTHGRVYDKWTLPYWLDIPAERHEDLGRISTLLKGTIDRKVLRASNRKKRKTYHFPNESVLPLPASWSSSGISSKLSHQATTSTIQPCSQSVHEENSIKVPSQCTALPLTPPRTPPQADHADNSDFPVSDSVSSVTIGDKELPYFQLISLSTRSLHLELDTLSLALDFDRVASGRLSIAQVEDTIGSGPGYHVVSIENIPTASELQLDCLHDSNELTVQLQTARRGLVCMSFVWEEDTISAVANRSEENT</sequence>
<dbReference type="EMBL" id="KN832883">
    <property type="protein sequence ID" value="KIM96820.1"/>
    <property type="molecule type" value="Genomic_DNA"/>
</dbReference>
<keyword evidence="4" id="KW-1185">Reference proteome</keyword>
<feature type="coiled-coil region" evidence="1">
    <location>
        <begin position="96"/>
        <end position="127"/>
    </location>
</feature>
<organism evidence="3 4">
    <name type="scientific">Oidiodendron maius (strain Zn)</name>
    <dbReference type="NCBI Taxonomy" id="913774"/>
    <lineage>
        <taxon>Eukaryota</taxon>
        <taxon>Fungi</taxon>
        <taxon>Dikarya</taxon>
        <taxon>Ascomycota</taxon>
        <taxon>Pezizomycotina</taxon>
        <taxon>Leotiomycetes</taxon>
        <taxon>Leotiomycetes incertae sedis</taxon>
        <taxon>Myxotrichaceae</taxon>
        <taxon>Oidiodendron</taxon>
    </lineage>
</organism>
<accession>A0A0C3GL17</accession>
<evidence type="ECO:0000313" key="4">
    <source>
        <dbReference type="Proteomes" id="UP000054321"/>
    </source>
</evidence>
<dbReference type="OrthoDB" id="4851849at2759"/>
<dbReference type="InterPro" id="IPR027796">
    <property type="entry name" value="OTT_1508_deam-like"/>
</dbReference>
<dbReference type="Proteomes" id="UP000054321">
    <property type="component" value="Unassembled WGS sequence"/>
</dbReference>
<dbReference type="InParanoid" id="A0A0C3GL17"/>
<dbReference type="HOGENOM" id="CLU_013219_1_0_1"/>
<reference evidence="4" key="2">
    <citation type="submission" date="2015-01" db="EMBL/GenBank/DDBJ databases">
        <title>Evolutionary Origins and Diversification of the Mycorrhizal Mutualists.</title>
        <authorList>
            <consortium name="DOE Joint Genome Institute"/>
            <consortium name="Mycorrhizal Genomics Consortium"/>
            <person name="Kohler A."/>
            <person name="Kuo A."/>
            <person name="Nagy L.G."/>
            <person name="Floudas D."/>
            <person name="Copeland A."/>
            <person name="Barry K.W."/>
            <person name="Cichocki N."/>
            <person name="Veneault-Fourrey C."/>
            <person name="LaButti K."/>
            <person name="Lindquist E.A."/>
            <person name="Lipzen A."/>
            <person name="Lundell T."/>
            <person name="Morin E."/>
            <person name="Murat C."/>
            <person name="Riley R."/>
            <person name="Ohm R."/>
            <person name="Sun H."/>
            <person name="Tunlid A."/>
            <person name="Henrissat B."/>
            <person name="Grigoriev I.V."/>
            <person name="Hibbett D.S."/>
            <person name="Martin F."/>
        </authorList>
    </citation>
    <scope>NUCLEOTIDE SEQUENCE [LARGE SCALE GENOMIC DNA]</scope>
    <source>
        <strain evidence="4">Zn</strain>
    </source>
</reference>
<gene>
    <name evidence="3" type="ORF">OIDMADRAFT_44371</name>
</gene>
<evidence type="ECO:0000256" key="2">
    <source>
        <dbReference type="SAM" id="MobiDB-lite"/>
    </source>
</evidence>
<name>A0A0C3GL17_OIDMZ</name>
<evidence type="ECO:0000256" key="1">
    <source>
        <dbReference type="SAM" id="Coils"/>
    </source>
</evidence>
<dbReference type="STRING" id="913774.A0A0C3GL17"/>
<reference evidence="3 4" key="1">
    <citation type="submission" date="2014-04" db="EMBL/GenBank/DDBJ databases">
        <authorList>
            <consortium name="DOE Joint Genome Institute"/>
            <person name="Kuo A."/>
            <person name="Martino E."/>
            <person name="Perotto S."/>
            <person name="Kohler A."/>
            <person name="Nagy L.G."/>
            <person name="Floudas D."/>
            <person name="Copeland A."/>
            <person name="Barry K.W."/>
            <person name="Cichocki N."/>
            <person name="Veneault-Fourrey C."/>
            <person name="LaButti K."/>
            <person name="Lindquist E.A."/>
            <person name="Lipzen A."/>
            <person name="Lundell T."/>
            <person name="Morin E."/>
            <person name="Murat C."/>
            <person name="Sun H."/>
            <person name="Tunlid A."/>
            <person name="Henrissat B."/>
            <person name="Grigoriev I.V."/>
            <person name="Hibbett D.S."/>
            <person name="Martin F."/>
            <person name="Nordberg H.P."/>
            <person name="Cantor M.N."/>
            <person name="Hua S.X."/>
        </authorList>
    </citation>
    <scope>NUCLEOTIDE SEQUENCE [LARGE SCALE GENOMIC DNA]</scope>
    <source>
        <strain evidence="3 4">Zn</strain>
    </source>
</reference>
<proteinExistence type="predicted"/>
<evidence type="ECO:0000313" key="3">
    <source>
        <dbReference type="EMBL" id="KIM96820.1"/>
    </source>
</evidence>
<dbReference type="Pfam" id="PF14441">
    <property type="entry name" value="OTT_1508_deam"/>
    <property type="match status" value="1"/>
</dbReference>